<dbReference type="AlphaFoldDB" id="A0AAD9L9G2"/>
<feature type="compositionally biased region" description="Acidic residues" evidence="1">
    <location>
        <begin position="73"/>
        <end position="83"/>
    </location>
</feature>
<dbReference type="Proteomes" id="UP001259832">
    <property type="component" value="Unassembled WGS sequence"/>
</dbReference>
<protein>
    <submittedName>
        <fullName evidence="2">Uncharacterized protein</fullName>
    </submittedName>
</protein>
<comment type="caution">
    <text evidence="2">The sequence shown here is derived from an EMBL/GenBank/DDBJ whole genome shotgun (WGS) entry which is preliminary data.</text>
</comment>
<evidence type="ECO:0000313" key="3">
    <source>
        <dbReference type="Proteomes" id="UP001259832"/>
    </source>
</evidence>
<evidence type="ECO:0000256" key="1">
    <source>
        <dbReference type="SAM" id="MobiDB-lite"/>
    </source>
</evidence>
<proteinExistence type="predicted"/>
<keyword evidence="3" id="KW-1185">Reference proteome</keyword>
<sequence length="83" mass="9361">MADIEDETEFSDMLAFVLAQWRNMRQQKRDVRAGNVNLPVCTDKEYIAQVKQEFGISSSDNNDDDLSAAADGDAMEIEDDENN</sequence>
<evidence type="ECO:0000313" key="2">
    <source>
        <dbReference type="EMBL" id="KAK1928088.1"/>
    </source>
</evidence>
<gene>
    <name evidence="2" type="ORF">P3T76_016452</name>
</gene>
<organism evidence="2 3">
    <name type="scientific">Phytophthora citrophthora</name>
    <dbReference type="NCBI Taxonomy" id="4793"/>
    <lineage>
        <taxon>Eukaryota</taxon>
        <taxon>Sar</taxon>
        <taxon>Stramenopiles</taxon>
        <taxon>Oomycota</taxon>
        <taxon>Peronosporomycetes</taxon>
        <taxon>Peronosporales</taxon>
        <taxon>Peronosporaceae</taxon>
        <taxon>Phytophthora</taxon>
    </lineage>
</organism>
<reference evidence="2" key="1">
    <citation type="submission" date="2023-08" db="EMBL/GenBank/DDBJ databases">
        <title>Reference Genome Resource for the Citrus Pathogen Phytophthora citrophthora.</title>
        <authorList>
            <person name="Moller H."/>
            <person name="Coetzee B."/>
            <person name="Rose L.J."/>
            <person name="Van Niekerk J.M."/>
        </authorList>
    </citation>
    <scope>NUCLEOTIDE SEQUENCE</scope>
    <source>
        <strain evidence="2">STE-U-9442</strain>
    </source>
</reference>
<name>A0AAD9L9G2_9STRA</name>
<accession>A0AAD9L9G2</accession>
<dbReference type="EMBL" id="JASMQC010000145">
    <property type="protein sequence ID" value="KAK1928088.1"/>
    <property type="molecule type" value="Genomic_DNA"/>
</dbReference>
<feature type="region of interest" description="Disordered" evidence="1">
    <location>
        <begin position="55"/>
        <end position="83"/>
    </location>
</feature>